<proteinExistence type="predicted"/>
<evidence type="ECO:0000256" key="2">
    <source>
        <dbReference type="ARBA" id="ARBA00012393"/>
    </source>
</evidence>
<gene>
    <name evidence="15" type="primary">FAD1</name>
    <name evidence="15" type="ORF">SCUCBS95973_005567</name>
</gene>
<dbReference type="GO" id="GO:0003919">
    <property type="term" value="F:FMN adenylyltransferase activity"/>
    <property type="evidence" value="ECO:0007669"/>
    <property type="project" value="UniProtKB-EC"/>
</dbReference>
<dbReference type="CDD" id="cd23948">
    <property type="entry name" value="FAD_synthase"/>
    <property type="match status" value="1"/>
</dbReference>
<dbReference type="EMBL" id="CAWUHB010000030">
    <property type="protein sequence ID" value="CAK7224586.1"/>
    <property type="molecule type" value="Genomic_DNA"/>
</dbReference>
<evidence type="ECO:0000256" key="7">
    <source>
        <dbReference type="ARBA" id="ARBA00022741"/>
    </source>
</evidence>
<evidence type="ECO:0000256" key="8">
    <source>
        <dbReference type="ARBA" id="ARBA00022827"/>
    </source>
</evidence>
<dbReference type="Pfam" id="PF01507">
    <property type="entry name" value="PAPS_reduct"/>
    <property type="match status" value="1"/>
</dbReference>
<comment type="caution">
    <text evidence="15">The sequence shown here is derived from an EMBL/GenBank/DDBJ whole genome shotgun (WGS) entry which is preliminary data.</text>
</comment>
<evidence type="ECO:0000313" key="16">
    <source>
        <dbReference type="Proteomes" id="UP001642405"/>
    </source>
</evidence>
<feature type="region of interest" description="Disordered" evidence="13">
    <location>
        <begin position="307"/>
        <end position="355"/>
    </location>
</feature>
<keyword evidence="6 15" id="KW-0548">Nucleotidyltransferase</keyword>
<evidence type="ECO:0000256" key="13">
    <source>
        <dbReference type="SAM" id="MobiDB-lite"/>
    </source>
</evidence>
<evidence type="ECO:0000256" key="5">
    <source>
        <dbReference type="ARBA" id="ARBA00022679"/>
    </source>
</evidence>
<keyword evidence="5 15" id="KW-0808">Transferase</keyword>
<reference evidence="15 16" key="1">
    <citation type="submission" date="2024-01" db="EMBL/GenBank/DDBJ databases">
        <authorList>
            <person name="Allen C."/>
            <person name="Tagirdzhanova G."/>
        </authorList>
    </citation>
    <scope>NUCLEOTIDE SEQUENCE [LARGE SCALE GENOMIC DNA]</scope>
</reference>
<evidence type="ECO:0000256" key="3">
    <source>
        <dbReference type="ARBA" id="ARBA00022630"/>
    </source>
</evidence>
<feature type="compositionally biased region" description="Polar residues" evidence="13">
    <location>
        <begin position="40"/>
        <end position="52"/>
    </location>
</feature>
<keyword evidence="7" id="KW-0547">Nucleotide-binding</keyword>
<keyword evidence="8" id="KW-0274">FAD</keyword>
<feature type="compositionally biased region" description="Pro residues" evidence="13">
    <location>
        <begin position="176"/>
        <end position="186"/>
    </location>
</feature>
<feature type="domain" description="Phosphoadenosine phosphosulphate reductase" evidence="14">
    <location>
        <begin position="236"/>
        <end position="311"/>
    </location>
</feature>
<comment type="pathway">
    <text evidence="1">Cofactor biosynthesis; FAD biosynthesis; FAD from FMN: step 1/1.</text>
</comment>
<dbReference type="PANTHER" id="PTHR23293">
    <property type="entry name" value="FAD SYNTHETASE-RELATED FMN ADENYLYLTRANSFERASE"/>
    <property type="match status" value="1"/>
</dbReference>
<sequence>MTAHGGQPAVDGDGGAPLPATNGTAPHHHPGHDHQCLRANGTSTGTTARSQPQPQPQLPHAFPEVCYKLRHKVHAFLAEDIPASDKLLHNVQSQVRISVDVIEQALRRYSLDQISLSYNGGKDCLVLLILILACLPVCNETTLDAPALAAPALAAPSSSAAPASSTAQTDAQRGAQPPPSTPPPRPFQAIYIVPPDPFPEVDEFVDQSTAEYHLDLARYPMQMRAALDAYLADRPAVQAIFMGTRRTDPHGEFLTHFTPTDPGWPQFMRIHPVIDWHYAEIWAFIRRFDIPFCSLYNRGFTSLGGTTDTRPNPVLAKTKASKPDVDDHSGASTPMSFRPAYELMDDDEERLGRGR</sequence>
<name>A0ABP0BZY1_9PEZI</name>
<keyword evidence="4" id="KW-0288">FMN</keyword>
<evidence type="ECO:0000256" key="12">
    <source>
        <dbReference type="ARBA" id="ARBA00049494"/>
    </source>
</evidence>
<feature type="compositionally biased region" description="Low complexity" evidence="13">
    <location>
        <begin position="159"/>
        <end position="172"/>
    </location>
</feature>
<keyword evidence="3" id="KW-0285">Flavoprotein</keyword>
<evidence type="ECO:0000256" key="6">
    <source>
        <dbReference type="ARBA" id="ARBA00022695"/>
    </source>
</evidence>
<keyword evidence="16" id="KW-1185">Reference proteome</keyword>
<dbReference type="SUPFAM" id="SSF52402">
    <property type="entry name" value="Adenine nucleotide alpha hydrolases-like"/>
    <property type="match status" value="1"/>
</dbReference>
<evidence type="ECO:0000259" key="14">
    <source>
        <dbReference type="Pfam" id="PF01507"/>
    </source>
</evidence>
<evidence type="ECO:0000256" key="11">
    <source>
        <dbReference type="ARBA" id="ARBA00031871"/>
    </source>
</evidence>
<protein>
    <recommendedName>
        <fullName evidence="2">FAD synthase</fullName>
        <ecNumber evidence="2">2.7.7.2</ecNumber>
    </recommendedName>
    <alternativeName>
        <fullName evidence="10">FAD pyrophosphorylase</fullName>
    </alternativeName>
    <alternativeName>
        <fullName evidence="11">FMN adenylyltransferase</fullName>
    </alternativeName>
</protein>
<evidence type="ECO:0000313" key="15">
    <source>
        <dbReference type="EMBL" id="CAK7224586.1"/>
    </source>
</evidence>
<evidence type="ECO:0000256" key="4">
    <source>
        <dbReference type="ARBA" id="ARBA00022643"/>
    </source>
</evidence>
<evidence type="ECO:0000256" key="10">
    <source>
        <dbReference type="ARBA" id="ARBA00031145"/>
    </source>
</evidence>
<dbReference type="InterPro" id="IPR014729">
    <property type="entry name" value="Rossmann-like_a/b/a_fold"/>
</dbReference>
<dbReference type="PANTHER" id="PTHR23293:SF9">
    <property type="entry name" value="FAD SYNTHASE"/>
    <property type="match status" value="1"/>
</dbReference>
<evidence type="ECO:0000256" key="9">
    <source>
        <dbReference type="ARBA" id="ARBA00022840"/>
    </source>
</evidence>
<dbReference type="Gene3D" id="3.40.50.620">
    <property type="entry name" value="HUPs"/>
    <property type="match status" value="1"/>
</dbReference>
<dbReference type="Proteomes" id="UP001642405">
    <property type="component" value="Unassembled WGS sequence"/>
</dbReference>
<keyword evidence="9" id="KW-0067">ATP-binding</keyword>
<feature type="region of interest" description="Disordered" evidence="13">
    <location>
        <begin position="159"/>
        <end position="188"/>
    </location>
</feature>
<accession>A0ABP0BZY1</accession>
<evidence type="ECO:0000256" key="1">
    <source>
        <dbReference type="ARBA" id="ARBA00004726"/>
    </source>
</evidence>
<feature type="region of interest" description="Disordered" evidence="13">
    <location>
        <begin position="1"/>
        <end position="59"/>
    </location>
</feature>
<dbReference type="InterPro" id="IPR002500">
    <property type="entry name" value="PAPS_reduct_dom"/>
</dbReference>
<organism evidence="15 16">
    <name type="scientific">Sporothrix curviconia</name>
    <dbReference type="NCBI Taxonomy" id="1260050"/>
    <lineage>
        <taxon>Eukaryota</taxon>
        <taxon>Fungi</taxon>
        <taxon>Dikarya</taxon>
        <taxon>Ascomycota</taxon>
        <taxon>Pezizomycotina</taxon>
        <taxon>Sordariomycetes</taxon>
        <taxon>Sordariomycetidae</taxon>
        <taxon>Ophiostomatales</taxon>
        <taxon>Ophiostomataceae</taxon>
        <taxon>Sporothrix</taxon>
    </lineage>
</organism>
<dbReference type="EC" id="2.7.7.2" evidence="2"/>
<comment type="catalytic activity">
    <reaction evidence="12">
        <text>FMN + ATP + H(+) = FAD + diphosphate</text>
        <dbReference type="Rhea" id="RHEA:17237"/>
        <dbReference type="ChEBI" id="CHEBI:15378"/>
        <dbReference type="ChEBI" id="CHEBI:30616"/>
        <dbReference type="ChEBI" id="CHEBI:33019"/>
        <dbReference type="ChEBI" id="CHEBI:57692"/>
        <dbReference type="ChEBI" id="CHEBI:58210"/>
        <dbReference type="EC" id="2.7.7.2"/>
    </reaction>
</comment>